<keyword evidence="1" id="KW-1133">Transmembrane helix</keyword>
<dbReference type="Proteomes" id="UP001570071">
    <property type="component" value="Unassembled WGS sequence"/>
</dbReference>
<evidence type="ECO:0000256" key="1">
    <source>
        <dbReference type="SAM" id="Phobius"/>
    </source>
</evidence>
<proteinExistence type="predicted"/>
<evidence type="ECO:0000313" key="2">
    <source>
        <dbReference type="EMBL" id="MEZ8723149.1"/>
    </source>
</evidence>
<organism evidence="2 3">
    <name type="scientific">Vibrio pomeroyi</name>
    <dbReference type="NCBI Taxonomy" id="198832"/>
    <lineage>
        <taxon>Bacteria</taxon>
        <taxon>Pseudomonadati</taxon>
        <taxon>Pseudomonadota</taxon>
        <taxon>Gammaproteobacteria</taxon>
        <taxon>Vibrionales</taxon>
        <taxon>Vibrionaceae</taxon>
        <taxon>Vibrio</taxon>
    </lineage>
</organism>
<feature type="transmembrane region" description="Helical" evidence="1">
    <location>
        <begin position="71"/>
        <end position="89"/>
    </location>
</feature>
<gene>
    <name evidence="2" type="ORF">AB6D66_18905</name>
</gene>
<reference evidence="2 3" key="1">
    <citation type="journal article" date="2024" name="ISME J.">
        <title>Tailless and filamentous prophages are predominant in marine Vibrio.</title>
        <authorList>
            <person name="Steensen K."/>
            <person name="Seneca J."/>
            <person name="Bartlau N."/>
            <person name="Yu X.A."/>
            <person name="Hussain F.A."/>
            <person name="Polz M.F."/>
        </authorList>
    </citation>
    <scope>NUCLEOTIDE SEQUENCE [LARGE SCALE GENOMIC DNA]</scope>
    <source>
        <strain evidence="2 3">10N.239.312.F12</strain>
    </source>
</reference>
<dbReference type="EMBL" id="JBFSSG010000053">
    <property type="protein sequence ID" value="MEZ8723149.1"/>
    <property type="molecule type" value="Genomic_DNA"/>
</dbReference>
<accession>A0ABV4N187</accession>
<name>A0ABV4N187_9VIBR</name>
<dbReference type="RefSeq" id="WP_372125240.1">
    <property type="nucleotide sequence ID" value="NZ_JBFSSG010000053.1"/>
</dbReference>
<evidence type="ECO:0000313" key="3">
    <source>
        <dbReference type="Proteomes" id="UP001570071"/>
    </source>
</evidence>
<comment type="caution">
    <text evidence="2">The sequence shown here is derived from an EMBL/GenBank/DDBJ whole genome shotgun (WGS) entry which is preliminary data.</text>
</comment>
<sequence length="91" mass="10315">MMKTELFNTHQFVKELKAAGMDEKQAEVLADHQLAMLETHIATKADILDLKKDIAEFKAEFKKDMEWSKKILLGVGITVSIAAIKYLFFGV</sequence>
<dbReference type="Gene3D" id="1.20.5.340">
    <property type="match status" value="1"/>
</dbReference>
<keyword evidence="1" id="KW-0812">Transmembrane</keyword>
<evidence type="ECO:0008006" key="4">
    <source>
        <dbReference type="Google" id="ProtNLM"/>
    </source>
</evidence>
<keyword evidence="3" id="KW-1185">Reference proteome</keyword>
<protein>
    <recommendedName>
        <fullName evidence="4">DUF1640 domain-containing protein</fullName>
    </recommendedName>
</protein>
<keyword evidence="1" id="KW-0472">Membrane</keyword>